<keyword evidence="7" id="KW-1185">Reference proteome</keyword>
<dbReference type="OrthoDB" id="9806701at2"/>
<dbReference type="AlphaFoldDB" id="A0A369HYL9"/>
<evidence type="ECO:0000259" key="5">
    <source>
        <dbReference type="Pfam" id="PF02055"/>
    </source>
</evidence>
<dbReference type="SUPFAM" id="SSF51011">
    <property type="entry name" value="Glycosyl hydrolase domain"/>
    <property type="match status" value="1"/>
</dbReference>
<comment type="caution">
    <text evidence="6">The sequence shown here is derived from an EMBL/GenBank/DDBJ whole genome shotgun (WGS) entry which is preliminary data.</text>
</comment>
<dbReference type="InterPro" id="IPR013780">
    <property type="entry name" value="Glyco_hydro_b"/>
</dbReference>
<sequence length="427" mass="47831">MKKSNFYLALLWIFTACSTSEDVPANTNTSTVSLEIIPTVTYQKITGFGGANRMWGAMSLKPAEAQKAFGLGDNELGMSMFRVRISSNKNEWPIIVEAVKEANKRGVQVLASPWSPPSILKDNNSDIRGVLLPENYTAFKNYINEFLTFMDKSGAKIDVVSIQNEPDWKPTYESCDWTAQEMINFLKAPGEIKGAKLAAPESLNFNQAMTNAILNDEEASKKIDIVAGHTYGGGTAKFPVAEQKKKEIWMTEYLLNLNTGNPGAAKWNTYSETAKWDETIKMLVGIHDAMNVNWNAYIWWYLQRYYSFIGDGEEGTTFGEVLKRGYAYSHFSKFVRPGFVRIDTKSSSSFFLKTSAYKKDNQIVMVIINPDNFIVKNVKIQSLIASNVTSYTTTETVNLEKKNLSITNKSVSLDMPPKSVSTLIINL</sequence>
<reference evidence="6 7" key="1">
    <citation type="submission" date="2018-07" db="EMBL/GenBank/DDBJ databases">
        <title>Genome analysis of Runella aurantiaca.</title>
        <authorList>
            <person name="Yang X."/>
        </authorList>
    </citation>
    <scope>NUCLEOTIDE SEQUENCE [LARGE SCALE GENOMIC DNA]</scope>
    <source>
        <strain evidence="6 7">YX9</strain>
    </source>
</reference>
<name>A0A369HYL9_9BACT</name>
<dbReference type="PANTHER" id="PTHR11069">
    <property type="entry name" value="GLUCOSYLCERAMIDASE"/>
    <property type="match status" value="1"/>
</dbReference>
<dbReference type="PANTHER" id="PTHR11069:SF38">
    <property type="entry name" value="GLUCURONOXYLANASE XYNC"/>
    <property type="match status" value="1"/>
</dbReference>
<dbReference type="GO" id="GO:0006665">
    <property type="term" value="P:sphingolipid metabolic process"/>
    <property type="evidence" value="ECO:0007669"/>
    <property type="project" value="InterPro"/>
</dbReference>
<dbReference type="EMBL" id="QPIW01000039">
    <property type="protein sequence ID" value="RDB02631.1"/>
    <property type="molecule type" value="Genomic_DNA"/>
</dbReference>
<evidence type="ECO:0000313" key="7">
    <source>
        <dbReference type="Proteomes" id="UP000253141"/>
    </source>
</evidence>
<dbReference type="GO" id="GO:0016020">
    <property type="term" value="C:membrane"/>
    <property type="evidence" value="ECO:0007669"/>
    <property type="project" value="GOC"/>
</dbReference>
<dbReference type="InterPro" id="IPR017853">
    <property type="entry name" value="GH"/>
</dbReference>
<dbReference type="PROSITE" id="PS51257">
    <property type="entry name" value="PROKAR_LIPOPROTEIN"/>
    <property type="match status" value="1"/>
</dbReference>
<dbReference type="GO" id="GO:0004348">
    <property type="term" value="F:glucosylceramidase activity"/>
    <property type="evidence" value="ECO:0007669"/>
    <property type="project" value="InterPro"/>
</dbReference>
<keyword evidence="3 4" id="KW-0378">Hydrolase</keyword>
<evidence type="ECO:0000256" key="4">
    <source>
        <dbReference type="RuleBase" id="RU361188"/>
    </source>
</evidence>
<gene>
    <name evidence="6" type="ORF">DVG78_27870</name>
</gene>
<dbReference type="InterPro" id="IPR001139">
    <property type="entry name" value="Glyco_hydro_30"/>
</dbReference>
<protein>
    <submittedName>
        <fullName evidence="6">Cellulose-binding protein</fullName>
    </submittedName>
</protein>
<comment type="similarity">
    <text evidence="1 4">Belongs to the glycosyl hydrolase 30 family.</text>
</comment>
<keyword evidence="4" id="KW-0326">Glycosidase</keyword>
<accession>A0A369HYL9</accession>
<dbReference type="Gene3D" id="3.20.20.80">
    <property type="entry name" value="Glycosidases"/>
    <property type="match status" value="1"/>
</dbReference>
<evidence type="ECO:0000256" key="2">
    <source>
        <dbReference type="ARBA" id="ARBA00022729"/>
    </source>
</evidence>
<feature type="domain" description="Glycosyl hydrolase family 30 TIM-barrel" evidence="5">
    <location>
        <begin position="75"/>
        <end position="293"/>
    </location>
</feature>
<dbReference type="InterPro" id="IPR033453">
    <property type="entry name" value="Glyco_hydro_30_TIM-barrel"/>
</dbReference>
<dbReference type="RefSeq" id="WP_114464293.1">
    <property type="nucleotide sequence ID" value="NZ_QPIW01000039.1"/>
</dbReference>
<evidence type="ECO:0000256" key="1">
    <source>
        <dbReference type="ARBA" id="ARBA00005382"/>
    </source>
</evidence>
<keyword evidence="2" id="KW-0732">Signal</keyword>
<evidence type="ECO:0000256" key="3">
    <source>
        <dbReference type="ARBA" id="ARBA00022801"/>
    </source>
</evidence>
<dbReference type="Gene3D" id="2.60.40.1180">
    <property type="entry name" value="Golgi alpha-mannosidase II"/>
    <property type="match status" value="1"/>
</dbReference>
<evidence type="ECO:0000313" key="6">
    <source>
        <dbReference type="EMBL" id="RDB02631.1"/>
    </source>
</evidence>
<dbReference type="SUPFAM" id="SSF51445">
    <property type="entry name" value="(Trans)glycosidases"/>
    <property type="match status" value="1"/>
</dbReference>
<dbReference type="Pfam" id="PF02055">
    <property type="entry name" value="Glyco_hydro_30"/>
    <property type="match status" value="1"/>
</dbReference>
<dbReference type="Proteomes" id="UP000253141">
    <property type="component" value="Unassembled WGS sequence"/>
</dbReference>
<organism evidence="6 7">
    <name type="scientific">Runella aurantiaca</name>
    <dbReference type="NCBI Taxonomy" id="2282308"/>
    <lineage>
        <taxon>Bacteria</taxon>
        <taxon>Pseudomonadati</taxon>
        <taxon>Bacteroidota</taxon>
        <taxon>Cytophagia</taxon>
        <taxon>Cytophagales</taxon>
        <taxon>Spirosomataceae</taxon>
        <taxon>Runella</taxon>
    </lineage>
</organism>
<proteinExistence type="inferred from homology"/>